<sequence length="47" mass="5387">MVWKFLAKTFASEAVCDCLTICNIWFDQGIPAFLQPNNTNECVLFPF</sequence>
<proteinExistence type="predicted"/>
<dbReference type="EMBL" id="BPVZ01000031">
    <property type="protein sequence ID" value="GKV09876.1"/>
    <property type="molecule type" value="Genomic_DNA"/>
</dbReference>
<organism evidence="1 2">
    <name type="scientific">Rubroshorea leprosula</name>
    <dbReference type="NCBI Taxonomy" id="152421"/>
    <lineage>
        <taxon>Eukaryota</taxon>
        <taxon>Viridiplantae</taxon>
        <taxon>Streptophyta</taxon>
        <taxon>Embryophyta</taxon>
        <taxon>Tracheophyta</taxon>
        <taxon>Spermatophyta</taxon>
        <taxon>Magnoliopsida</taxon>
        <taxon>eudicotyledons</taxon>
        <taxon>Gunneridae</taxon>
        <taxon>Pentapetalae</taxon>
        <taxon>rosids</taxon>
        <taxon>malvids</taxon>
        <taxon>Malvales</taxon>
        <taxon>Dipterocarpaceae</taxon>
        <taxon>Rubroshorea</taxon>
    </lineage>
</organism>
<name>A0AAV5JAY0_9ROSI</name>
<dbReference type="AlphaFoldDB" id="A0AAV5JAY0"/>
<reference evidence="1 2" key="1">
    <citation type="journal article" date="2021" name="Commun. Biol.">
        <title>The genome of Shorea leprosula (Dipterocarpaceae) highlights the ecological relevance of drought in aseasonal tropical rainforests.</title>
        <authorList>
            <person name="Ng K.K.S."/>
            <person name="Kobayashi M.J."/>
            <person name="Fawcett J.A."/>
            <person name="Hatakeyama M."/>
            <person name="Paape T."/>
            <person name="Ng C.H."/>
            <person name="Ang C.C."/>
            <person name="Tnah L.H."/>
            <person name="Lee C.T."/>
            <person name="Nishiyama T."/>
            <person name="Sese J."/>
            <person name="O'Brien M.J."/>
            <person name="Copetti D."/>
            <person name="Mohd Noor M.I."/>
            <person name="Ong R.C."/>
            <person name="Putra M."/>
            <person name="Sireger I.Z."/>
            <person name="Indrioko S."/>
            <person name="Kosugi Y."/>
            <person name="Izuno A."/>
            <person name="Isagi Y."/>
            <person name="Lee S.L."/>
            <person name="Shimizu K.K."/>
        </authorList>
    </citation>
    <scope>NUCLEOTIDE SEQUENCE [LARGE SCALE GENOMIC DNA]</scope>
    <source>
        <strain evidence="1">214</strain>
    </source>
</reference>
<protein>
    <submittedName>
        <fullName evidence="1">Uncharacterized protein</fullName>
    </submittedName>
</protein>
<evidence type="ECO:0000313" key="2">
    <source>
        <dbReference type="Proteomes" id="UP001054252"/>
    </source>
</evidence>
<keyword evidence="2" id="KW-1185">Reference proteome</keyword>
<dbReference type="Proteomes" id="UP001054252">
    <property type="component" value="Unassembled WGS sequence"/>
</dbReference>
<evidence type="ECO:0000313" key="1">
    <source>
        <dbReference type="EMBL" id="GKV09876.1"/>
    </source>
</evidence>
<gene>
    <name evidence="1" type="ORF">SLEP1_g21315</name>
</gene>
<accession>A0AAV5JAY0</accession>
<comment type="caution">
    <text evidence="1">The sequence shown here is derived from an EMBL/GenBank/DDBJ whole genome shotgun (WGS) entry which is preliminary data.</text>
</comment>